<dbReference type="PANTHER" id="PTHR34475">
    <property type="match status" value="1"/>
</dbReference>
<accession>A0ABQ5XVD0</accession>
<evidence type="ECO:0000313" key="4">
    <source>
        <dbReference type="Proteomes" id="UP001156670"/>
    </source>
</evidence>
<keyword evidence="1" id="KW-0812">Transmembrane</keyword>
<feature type="domain" description="Cytoskeleton protein RodZ-like C-terminal" evidence="2">
    <location>
        <begin position="266"/>
        <end position="335"/>
    </location>
</feature>
<evidence type="ECO:0000313" key="3">
    <source>
        <dbReference type="EMBL" id="GLQ94913.1"/>
    </source>
</evidence>
<dbReference type="PANTHER" id="PTHR34475:SF1">
    <property type="entry name" value="CYTOSKELETON PROTEIN RODZ"/>
    <property type="match status" value="1"/>
</dbReference>
<proteinExistence type="predicted"/>
<comment type="caution">
    <text evidence="3">The sequence shown here is derived from an EMBL/GenBank/DDBJ whole genome shotgun (WGS) entry which is preliminary data.</text>
</comment>
<dbReference type="Pfam" id="PF13413">
    <property type="entry name" value="HTH_25"/>
    <property type="match status" value="1"/>
</dbReference>
<dbReference type="InterPro" id="IPR010982">
    <property type="entry name" value="Lambda_DNA-bd_dom_sf"/>
</dbReference>
<name>A0ABQ5XVD0_9GAMM</name>
<dbReference type="EMBL" id="BSOB01000050">
    <property type="protein sequence ID" value="GLQ94913.1"/>
    <property type="molecule type" value="Genomic_DNA"/>
</dbReference>
<keyword evidence="4" id="KW-1185">Reference proteome</keyword>
<evidence type="ECO:0000256" key="1">
    <source>
        <dbReference type="SAM" id="Phobius"/>
    </source>
</evidence>
<dbReference type="Pfam" id="PF13464">
    <property type="entry name" value="RodZ_C"/>
    <property type="match status" value="1"/>
</dbReference>
<dbReference type="Gene3D" id="1.10.260.40">
    <property type="entry name" value="lambda repressor-like DNA-binding domains"/>
    <property type="match status" value="1"/>
</dbReference>
<reference evidence="4" key="1">
    <citation type="journal article" date="2019" name="Int. J. Syst. Evol. Microbiol.">
        <title>The Global Catalogue of Microorganisms (GCM) 10K type strain sequencing project: providing services to taxonomists for standard genome sequencing and annotation.</title>
        <authorList>
            <consortium name="The Broad Institute Genomics Platform"/>
            <consortium name="The Broad Institute Genome Sequencing Center for Infectious Disease"/>
            <person name="Wu L."/>
            <person name="Ma J."/>
        </authorList>
    </citation>
    <scope>NUCLEOTIDE SEQUENCE [LARGE SCALE GENOMIC DNA]</scope>
    <source>
        <strain evidence="4">NBRC 111980</strain>
    </source>
</reference>
<feature type="transmembrane region" description="Helical" evidence="1">
    <location>
        <begin position="138"/>
        <end position="157"/>
    </location>
</feature>
<keyword evidence="1" id="KW-1133">Transmembrane helix</keyword>
<dbReference type="InterPro" id="IPR050400">
    <property type="entry name" value="Bact_Cytoskel_RodZ"/>
</dbReference>
<sequence>MTSEQSNPATHEESHSEVHATTAANMEQSAAEFRFNDAPGFGSRLRAVREARGLDLETCGHALHLPVRVLRQLEGSDFDGIDYQVYLGGYLRKYGGYLGIDESEIEAAIAKSRPAQPKLVATGGVSHSRYLLDQYAKAATYVVLTLVIAVPTVWLGMRGTLSRDMSRLAPLDATPVAQQDAPPPVVPAASSSAAKTVVGTSALAQAAMPATAPAAAASAPNTAATQPLLASMVPVPNLDTDAAVTPPPASNVPAAPVGAGAHSLTLELVNASWVEVVGKDGTRLEYGLLQAGTSKTYHSDQPLEVRLGNATGAQVSVDGQPVTLDPYRRSNIAHFRVDIQNGKATPAGA</sequence>
<dbReference type="Proteomes" id="UP001156670">
    <property type="component" value="Unassembled WGS sequence"/>
</dbReference>
<protein>
    <recommendedName>
        <fullName evidence="2">Cytoskeleton protein RodZ-like C-terminal domain-containing protein</fullName>
    </recommendedName>
</protein>
<organism evidence="3 4">
    <name type="scientific">Dyella acidisoli</name>
    <dbReference type="NCBI Taxonomy" id="1867834"/>
    <lineage>
        <taxon>Bacteria</taxon>
        <taxon>Pseudomonadati</taxon>
        <taxon>Pseudomonadota</taxon>
        <taxon>Gammaproteobacteria</taxon>
        <taxon>Lysobacterales</taxon>
        <taxon>Rhodanobacteraceae</taxon>
        <taxon>Dyella</taxon>
    </lineage>
</organism>
<gene>
    <name evidence="3" type="ORF">GCM10007901_38660</name>
</gene>
<keyword evidence="1" id="KW-0472">Membrane</keyword>
<evidence type="ECO:0000259" key="2">
    <source>
        <dbReference type="Pfam" id="PF13464"/>
    </source>
</evidence>
<dbReference type="InterPro" id="IPR025194">
    <property type="entry name" value="RodZ-like_C"/>
</dbReference>
<dbReference type="RefSeq" id="WP_284322595.1">
    <property type="nucleotide sequence ID" value="NZ_BSOB01000050.1"/>
</dbReference>